<dbReference type="Proteomes" id="UP001476798">
    <property type="component" value="Unassembled WGS sequence"/>
</dbReference>
<feature type="region of interest" description="Disordered" evidence="1">
    <location>
        <begin position="1"/>
        <end position="21"/>
    </location>
</feature>
<protein>
    <submittedName>
        <fullName evidence="2">Uncharacterized protein</fullName>
    </submittedName>
</protein>
<organism evidence="2 3">
    <name type="scientific">Goodea atripinnis</name>
    <dbReference type="NCBI Taxonomy" id="208336"/>
    <lineage>
        <taxon>Eukaryota</taxon>
        <taxon>Metazoa</taxon>
        <taxon>Chordata</taxon>
        <taxon>Craniata</taxon>
        <taxon>Vertebrata</taxon>
        <taxon>Euteleostomi</taxon>
        <taxon>Actinopterygii</taxon>
        <taxon>Neopterygii</taxon>
        <taxon>Teleostei</taxon>
        <taxon>Neoteleostei</taxon>
        <taxon>Acanthomorphata</taxon>
        <taxon>Ovalentaria</taxon>
        <taxon>Atherinomorphae</taxon>
        <taxon>Cyprinodontiformes</taxon>
        <taxon>Goodeidae</taxon>
        <taxon>Goodea</taxon>
    </lineage>
</organism>
<dbReference type="EMBL" id="JAHRIO010083446">
    <property type="protein sequence ID" value="MEQ2186289.1"/>
    <property type="molecule type" value="Genomic_DNA"/>
</dbReference>
<reference evidence="2 3" key="1">
    <citation type="submission" date="2021-06" db="EMBL/GenBank/DDBJ databases">
        <authorList>
            <person name="Palmer J.M."/>
        </authorList>
    </citation>
    <scope>NUCLEOTIDE SEQUENCE [LARGE SCALE GENOMIC DNA]</scope>
    <source>
        <strain evidence="2 3">GA_2019</strain>
        <tissue evidence="2">Muscle</tissue>
    </source>
</reference>
<feature type="compositionally biased region" description="Polar residues" evidence="1">
    <location>
        <begin position="74"/>
        <end position="85"/>
    </location>
</feature>
<evidence type="ECO:0000256" key="1">
    <source>
        <dbReference type="SAM" id="MobiDB-lite"/>
    </source>
</evidence>
<sequence length="85" mass="8916">MSSVKALAENEENKGTQAPPTVRVLTSSCVSNRVSEPASMEASVLLSQGVQFCWVRMSLALSQAVNGGGKGSTGWVSNETQSIWG</sequence>
<comment type="caution">
    <text evidence="2">The sequence shown here is derived from an EMBL/GenBank/DDBJ whole genome shotgun (WGS) entry which is preliminary data.</text>
</comment>
<keyword evidence="3" id="KW-1185">Reference proteome</keyword>
<evidence type="ECO:0000313" key="2">
    <source>
        <dbReference type="EMBL" id="MEQ2186289.1"/>
    </source>
</evidence>
<accession>A0ABV0PS25</accession>
<proteinExistence type="predicted"/>
<gene>
    <name evidence="2" type="ORF">GOODEAATRI_027091</name>
</gene>
<name>A0ABV0PS25_9TELE</name>
<feature type="region of interest" description="Disordered" evidence="1">
    <location>
        <begin position="66"/>
        <end position="85"/>
    </location>
</feature>
<evidence type="ECO:0000313" key="3">
    <source>
        <dbReference type="Proteomes" id="UP001476798"/>
    </source>
</evidence>